<name>A0ABV9NMD7_9GAMM</name>
<evidence type="ECO:0000256" key="1">
    <source>
        <dbReference type="SAM" id="MobiDB-lite"/>
    </source>
</evidence>
<comment type="caution">
    <text evidence="3">The sequence shown here is derived from an EMBL/GenBank/DDBJ whole genome shotgun (WGS) entry which is preliminary data.</text>
</comment>
<dbReference type="GO" id="GO:0004519">
    <property type="term" value="F:endonuclease activity"/>
    <property type="evidence" value="ECO:0007669"/>
    <property type="project" value="UniProtKB-KW"/>
</dbReference>
<dbReference type="SUPFAM" id="SSF56219">
    <property type="entry name" value="DNase I-like"/>
    <property type="match status" value="1"/>
</dbReference>
<accession>A0ABV9NMD7</accession>
<proteinExistence type="predicted"/>
<keyword evidence="4" id="KW-1185">Reference proteome</keyword>
<protein>
    <submittedName>
        <fullName evidence="3">Endonuclease/exonuclease/phosphatase family protein</fullName>
    </submittedName>
</protein>
<dbReference type="Proteomes" id="UP001595892">
    <property type="component" value="Unassembled WGS sequence"/>
</dbReference>
<keyword evidence="3" id="KW-0540">Nuclease</keyword>
<reference evidence="4" key="1">
    <citation type="journal article" date="2019" name="Int. J. Syst. Evol. Microbiol.">
        <title>The Global Catalogue of Microorganisms (GCM) 10K type strain sequencing project: providing services to taxonomists for standard genome sequencing and annotation.</title>
        <authorList>
            <consortium name="The Broad Institute Genomics Platform"/>
            <consortium name="The Broad Institute Genome Sequencing Center for Infectious Disease"/>
            <person name="Wu L."/>
            <person name="Ma J."/>
        </authorList>
    </citation>
    <scope>NUCLEOTIDE SEQUENCE [LARGE SCALE GENOMIC DNA]</scope>
    <source>
        <strain evidence="4">CGMCC 1.13574</strain>
    </source>
</reference>
<sequence length="413" mass="44976">MAVPKIPRVAVASAAVSLRAPRGGVLLMRSGRAMRASLHGRPSRHANAAPAESAELPGVNDAHLDLRRRHRPARRRDPAAALAQQPLVGARLRLPAPAAGGAVGGGAGAPARAALLRPCRGLRRGRRQRRLPGLAGVVDLAVHAAAPEGGARLHRPRATAPAHPRQQRADDQPRRAPLLDLVQRERPDVLIAIETDAWWEARLDRLVETMPHVLRCPLDNLYGMHVYSRLPLEDAEIRFLVEDDVPSARATLRLGDGRRARLYCLHPRPPAPGEADGSEERDAELVLVGREAARCPLPTVVAGDLNDVAWSRTTRLFRRVSGLLDPRIGRGMFNTFSARIPVLRWPLDHLFHSDHFTLCRIARLPDIGSDHFPILVELALTPGANADDAGLPMTPEAREEARETLQRAGIAAP</sequence>
<keyword evidence="3" id="KW-0255">Endonuclease</keyword>
<dbReference type="RefSeq" id="WP_377004313.1">
    <property type="nucleotide sequence ID" value="NZ_JBHSGG010000024.1"/>
</dbReference>
<evidence type="ECO:0000259" key="2">
    <source>
        <dbReference type="Pfam" id="PF03372"/>
    </source>
</evidence>
<keyword evidence="3" id="KW-0378">Hydrolase</keyword>
<evidence type="ECO:0000313" key="4">
    <source>
        <dbReference type="Proteomes" id="UP001595892"/>
    </source>
</evidence>
<dbReference type="Pfam" id="PF03372">
    <property type="entry name" value="Exo_endo_phos"/>
    <property type="match status" value="1"/>
</dbReference>
<dbReference type="Gene3D" id="3.60.10.10">
    <property type="entry name" value="Endonuclease/exonuclease/phosphatase"/>
    <property type="match status" value="1"/>
</dbReference>
<feature type="domain" description="Endonuclease/exonuclease/phosphatase" evidence="2">
    <location>
        <begin position="168"/>
        <end position="371"/>
    </location>
</feature>
<evidence type="ECO:0000313" key="3">
    <source>
        <dbReference type="EMBL" id="MFC4728284.1"/>
    </source>
</evidence>
<organism evidence="3 4">
    <name type="scientific">Coralloluteibacterium thermophilum</name>
    <dbReference type="NCBI Taxonomy" id="2707049"/>
    <lineage>
        <taxon>Bacteria</taxon>
        <taxon>Pseudomonadati</taxon>
        <taxon>Pseudomonadota</taxon>
        <taxon>Gammaproteobacteria</taxon>
        <taxon>Lysobacterales</taxon>
        <taxon>Lysobacteraceae</taxon>
        <taxon>Coralloluteibacterium</taxon>
    </lineage>
</organism>
<feature type="region of interest" description="Disordered" evidence="1">
    <location>
        <begin position="36"/>
        <end position="63"/>
    </location>
</feature>
<dbReference type="EMBL" id="JBHSGG010000024">
    <property type="protein sequence ID" value="MFC4728284.1"/>
    <property type="molecule type" value="Genomic_DNA"/>
</dbReference>
<feature type="region of interest" description="Disordered" evidence="1">
    <location>
        <begin position="148"/>
        <end position="175"/>
    </location>
</feature>
<dbReference type="InterPro" id="IPR005135">
    <property type="entry name" value="Endo/exonuclease/phosphatase"/>
</dbReference>
<gene>
    <name evidence="3" type="ORF">ACFO3Q_08890</name>
</gene>
<dbReference type="InterPro" id="IPR036691">
    <property type="entry name" value="Endo/exonu/phosph_ase_sf"/>
</dbReference>